<comment type="caution">
    <text evidence="1">The sequence shown here is derived from an EMBL/GenBank/DDBJ whole genome shotgun (WGS) entry which is preliminary data.</text>
</comment>
<protein>
    <submittedName>
        <fullName evidence="1">Uncharacterized protein</fullName>
    </submittedName>
</protein>
<evidence type="ECO:0000313" key="2">
    <source>
        <dbReference type="Proteomes" id="UP000193577"/>
    </source>
</evidence>
<dbReference type="EMBL" id="NCXO01000050">
    <property type="protein sequence ID" value="OSC29861.1"/>
    <property type="molecule type" value="Genomic_DNA"/>
</dbReference>
<accession>A0AA91PBQ6</accession>
<proteinExistence type="predicted"/>
<evidence type="ECO:0000313" key="1">
    <source>
        <dbReference type="EMBL" id="OSC29861.1"/>
    </source>
</evidence>
<reference evidence="1 2" key="1">
    <citation type="submission" date="2017-04" db="EMBL/GenBank/DDBJ databases">
        <title>The new phylogeny of genus Mycobacterium.</title>
        <authorList>
            <person name="Tortoli E."/>
            <person name="Trovato A."/>
            <person name="Cirillo D.M."/>
        </authorList>
    </citation>
    <scope>NUCLEOTIDE SEQUENCE [LARGE SCALE GENOMIC DNA]</scope>
    <source>
        <strain evidence="1 2">KCTC 19819</strain>
    </source>
</reference>
<sequence>MVRDAIDASGGLGEPWHLDGANAVRLGDLLFTIDTDDLGWMATVYVIDGDVADPVAVRASETANPVRELAGWLQNTAGPMVWKRIEPGLYRSGEYLVGQLGTGEWFAEGPGVDRCFDHKTDAQTACATARISPTAPPG</sequence>
<dbReference type="AlphaFoldDB" id="A0AA91PBQ6"/>
<organism evidence="1 2">
    <name type="scientific">Mycolicibacillus koreensis</name>
    <dbReference type="NCBI Taxonomy" id="1069220"/>
    <lineage>
        <taxon>Bacteria</taxon>
        <taxon>Bacillati</taxon>
        <taxon>Actinomycetota</taxon>
        <taxon>Actinomycetes</taxon>
        <taxon>Mycobacteriales</taxon>
        <taxon>Mycobacteriaceae</taxon>
        <taxon>Mycolicibacillus</taxon>
    </lineage>
</organism>
<keyword evidence="2" id="KW-1185">Reference proteome</keyword>
<gene>
    <name evidence="1" type="ORF">B8W67_17185</name>
</gene>
<dbReference type="Proteomes" id="UP000193577">
    <property type="component" value="Unassembled WGS sequence"/>
</dbReference>
<name>A0AA91PBQ6_9MYCO</name>